<name>A0ABW2JZW2_9BACI</name>
<keyword evidence="1" id="KW-0812">Transmembrane</keyword>
<gene>
    <name evidence="2" type="ORF">ACFQMN_01010</name>
</gene>
<proteinExistence type="predicted"/>
<reference evidence="3" key="1">
    <citation type="journal article" date="2019" name="Int. J. Syst. Evol. Microbiol.">
        <title>The Global Catalogue of Microorganisms (GCM) 10K type strain sequencing project: providing services to taxonomists for standard genome sequencing and annotation.</title>
        <authorList>
            <consortium name="The Broad Institute Genomics Platform"/>
            <consortium name="The Broad Institute Genome Sequencing Center for Infectious Disease"/>
            <person name="Wu L."/>
            <person name="Ma J."/>
        </authorList>
    </citation>
    <scope>NUCLEOTIDE SEQUENCE [LARGE SCALE GENOMIC DNA]</scope>
    <source>
        <strain evidence="3">CCUG 73951</strain>
    </source>
</reference>
<sequence length="64" mass="7020">MNSFPLLYLSCILAGFALLRIPFEGFFEPVEPLALVVGVLTILLFSCVIIFFGVKALISNRTAI</sequence>
<feature type="transmembrane region" description="Helical" evidence="1">
    <location>
        <begin position="35"/>
        <end position="58"/>
    </location>
</feature>
<organism evidence="2 3">
    <name type="scientific">Halobacillus campisalis</name>
    <dbReference type="NCBI Taxonomy" id="435909"/>
    <lineage>
        <taxon>Bacteria</taxon>
        <taxon>Bacillati</taxon>
        <taxon>Bacillota</taxon>
        <taxon>Bacilli</taxon>
        <taxon>Bacillales</taxon>
        <taxon>Bacillaceae</taxon>
        <taxon>Halobacillus</taxon>
    </lineage>
</organism>
<evidence type="ECO:0000313" key="2">
    <source>
        <dbReference type="EMBL" id="MFC7319461.1"/>
    </source>
</evidence>
<keyword evidence="3" id="KW-1185">Reference proteome</keyword>
<dbReference type="Proteomes" id="UP001596494">
    <property type="component" value="Unassembled WGS sequence"/>
</dbReference>
<protein>
    <submittedName>
        <fullName evidence="2">Uncharacterized protein</fullName>
    </submittedName>
</protein>
<dbReference type="EMBL" id="JBHTBY010000001">
    <property type="protein sequence ID" value="MFC7319461.1"/>
    <property type="molecule type" value="Genomic_DNA"/>
</dbReference>
<evidence type="ECO:0000313" key="3">
    <source>
        <dbReference type="Proteomes" id="UP001596494"/>
    </source>
</evidence>
<accession>A0ABW2JZW2</accession>
<keyword evidence="1" id="KW-0472">Membrane</keyword>
<evidence type="ECO:0000256" key="1">
    <source>
        <dbReference type="SAM" id="Phobius"/>
    </source>
</evidence>
<keyword evidence="1" id="KW-1133">Transmembrane helix</keyword>
<comment type="caution">
    <text evidence="2">The sequence shown here is derived from an EMBL/GenBank/DDBJ whole genome shotgun (WGS) entry which is preliminary data.</text>
</comment>
<dbReference type="RefSeq" id="WP_289216206.1">
    <property type="nucleotide sequence ID" value="NZ_JAPVRC010000005.1"/>
</dbReference>